<evidence type="ECO:0000313" key="5">
    <source>
        <dbReference type="EMBL" id="PSK90751.1"/>
    </source>
</evidence>
<keyword evidence="2 3" id="KW-0413">Isomerase</keyword>
<dbReference type="PANTHER" id="PTHR47683:SF2">
    <property type="entry name" value="RNA-BINDING S4 DOMAIN-CONTAINING PROTEIN"/>
    <property type="match status" value="1"/>
</dbReference>
<dbReference type="GO" id="GO:0006364">
    <property type="term" value="P:rRNA processing"/>
    <property type="evidence" value="ECO:0007669"/>
    <property type="project" value="UniProtKB-ARBA"/>
</dbReference>
<dbReference type="Gene3D" id="3.30.70.1560">
    <property type="entry name" value="Alpha-L RNA-binding motif"/>
    <property type="match status" value="1"/>
</dbReference>
<sequence>MVSQFVSPDKVRLLGHLKFDFPEGTHAIGRLDNHSEGLLLLTTNKKVTRLLFQGQVPHKRIYLVLVKGLVEAPALHLLRTGITLPGKGHDDYTTLPCDVEIVAPPPNLPPLDPSHTWKVPETWLQITLTEGKFHQVRKMVTTVGHRCKRLIRVAIEDIELGGLAPGAVRELEETDFFRLLHIDNWQ</sequence>
<dbReference type="InterPro" id="IPR018496">
    <property type="entry name" value="PsdUridine_synth_RsuA/RluB_CS"/>
</dbReference>
<dbReference type="GO" id="GO:0001522">
    <property type="term" value="P:pseudouridine synthesis"/>
    <property type="evidence" value="ECO:0007669"/>
    <property type="project" value="InterPro"/>
</dbReference>
<dbReference type="NCBIfam" id="TIGR00093">
    <property type="entry name" value="pseudouridine synthase"/>
    <property type="match status" value="1"/>
</dbReference>
<dbReference type="InterPro" id="IPR000748">
    <property type="entry name" value="PsdUridine_synth_RsuA/RluB/E/F"/>
</dbReference>
<reference evidence="5 6" key="1">
    <citation type="submission" date="2018-03" db="EMBL/GenBank/DDBJ databases">
        <title>Genomic Encyclopedia of Type Strains, Phase III (KMG-III): the genomes of soil and plant-associated and newly described type strains.</title>
        <authorList>
            <person name="Whitman W."/>
        </authorList>
    </citation>
    <scope>NUCLEOTIDE SEQUENCE [LARGE SCALE GENOMIC DNA]</scope>
    <source>
        <strain evidence="5 6">CGMCC 1.12700</strain>
    </source>
</reference>
<dbReference type="InterPro" id="IPR020103">
    <property type="entry name" value="PsdUridine_synth_cat_dom_sf"/>
</dbReference>
<evidence type="ECO:0000256" key="2">
    <source>
        <dbReference type="ARBA" id="ARBA00023235"/>
    </source>
</evidence>
<dbReference type="EMBL" id="PYGD01000007">
    <property type="protein sequence ID" value="PSK90751.1"/>
    <property type="molecule type" value="Genomic_DNA"/>
</dbReference>
<dbReference type="InterPro" id="IPR006145">
    <property type="entry name" value="PsdUridine_synth_RsuA/RluA"/>
</dbReference>
<proteinExistence type="inferred from homology"/>
<name>A0A2P8D0L0_9BACT</name>
<organism evidence="5 6">
    <name type="scientific">Taibaiella chishuiensis</name>
    <dbReference type="NCBI Taxonomy" id="1434707"/>
    <lineage>
        <taxon>Bacteria</taxon>
        <taxon>Pseudomonadati</taxon>
        <taxon>Bacteroidota</taxon>
        <taxon>Chitinophagia</taxon>
        <taxon>Chitinophagales</taxon>
        <taxon>Chitinophagaceae</taxon>
        <taxon>Taibaiella</taxon>
    </lineage>
</organism>
<keyword evidence="6" id="KW-1185">Reference proteome</keyword>
<dbReference type="InterPro" id="IPR050343">
    <property type="entry name" value="RsuA_PseudoU_synthase"/>
</dbReference>
<dbReference type="GO" id="GO:0003723">
    <property type="term" value="F:RNA binding"/>
    <property type="evidence" value="ECO:0007669"/>
    <property type="project" value="InterPro"/>
</dbReference>
<dbReference type="InterPro" id="IPR020094">
    <property type="entry name" value="TruA/RsuA/RluB/E/F_N"/>
</dbReference>
<gene>
    <name evidence="5" type="ORF">B0I18_107162</name>
</gene>
<dbReference type="PROSITE" id="PS01149">
    <property type="entry name" value="PSI_RSU"/>
    <property type="match status" value="1"/>
</dbReference>
<dbReference type="GO" id="GO:0009982">
    <property type="term" value="F:pseudouridine synthase activity"/>
    <property type="evidence" value="ECO:0007669"/>
    <property type="project" value="InterPro"/>
</dbReference>
<dbReference type="Proteomes" id="UP000240572">
    <property type="component" value="Unassembled WGS sequence"/>
</dbReference>
<dbReference type="AlphaFoldDB" id="A0A2P8D0L0"/>
<comment type="similarity">
    <text evidence="1 3">Belongs to the pseudouridine synthase RsuA family.</text>
</comment>
<evidence type="ECO:0000259" key="4">
    <source>
        <dbReference type="Pfam" id="PF00849"/>
    </source>
</evidence>
<dbReference type="PANTHER" id="PTHR47683">
    <property type="entry name" value="PSEUDOURIDINE SYNTHASE FAMILY PROTEIN-RELATED"/>
    <property type="match status" value="1"/>
</dbReference>
<dbReference type="InterPro" id="IPR042092">
    <property type="entry name" value="PsdUridine_s_RsuA/RluB/E/F_cat"/>
</dbReference>
<dbReference type="EC" id="5.4.99.-" evidence="3"/>
<dbReference type="SUPFAM" id="SSF55120">
    <property type="entry name" value="Pseudouridine synthase"/>
    <property type="match status" value="1"/>
</dbReference>
<protein>
    <recommendedName>
        <fullName evidence="3">Pseudouridine synthase</fullName>
        <ecNumber evidence="3">5.4.99.-</ecNumber>
    </recommendedName>
</protein>
<evidence type="ECO:0000313" key="6">
    <source>
        <dbReference type="Proteomes" id="UP000240572"/>
    </source>
</evidence>
<dbReference type="Gene3D" id="3.30.70.580">
    <property type="entry name" value="Pseudouridine synthase I, catalytic domain, N-terminal subdomain"/>
    <property type="match status" value="1"/>
</dbReference>
<comment type="caution">
    <text evidence="5">The sequence shown here is derived from an EMBL/GenBank/DDBJ whole genome shotgun (WGS) entry which is preliminary data.</text>
</comment>
<feature type="domain" description="Pseudouridine synthase RsuA/RluA-like" evidence="4">
    <location>
        <begin position="24"/>
        <end position="140"/>
    </location>
</feature>
<evidence type="ECO:0000256" key="1">
    <source>
        <dbReference type="ARBA" id="ARBA00008348"/>
    </source>
</evidence>
<evidence type="ECO:0000256" key="3">
    <source>
        <dbReference type="RuleBase" id="RU003887"/>
    </source>
</evidence>
<dbReference type="GO" id="GO:0140098">
    <property type="term" value="F:catalytic activity, acting on RNA"/>
    <property type="evidence" value="ECO:0007669"/>
    <property type="project" value="UniProtKB-ARBA"/>
</dbReference>
<accession>A0A2P8D0L0</accession>
<dbReference type="Pfam" id="PF00849">
    <property type="entry name" value="PseudoU_synth_2"/>
    <property type="match status" value="1"/>
</dbReference>